<dbReference type="OrthoDB" id="4740316at2759"/>
<proteinExistence type="predicted"/>
<dbReference type="RefSeq" id="XP_020122087.1">
    <property type="nucleotide sequence ID" value="XM_020264738.1"/>
</dbReference>
<dbReference type="Proteomes" id="UP000214365">
    <property type="component" value="Unassembled WGS sequence"/>
</dbReference>
<keyword evidence="2" id="KW-1185">Reference proteome</keyword>
<gene>
    <name evidence="1" type="ORF">UA08_02670</name>
</gene>
<protein>
    <submittedName>
        <fullName evidence="1">Uncharacterized protein</fullName>
    </submittedName>
</protein>
<accession>A0A225B3V4</accession>
<evidence type="ECO:0000313" key="1">
    <source>
        <dbReference type="EMBL" id="OKL61966.1"/>
    </source>
</evidence>
<organism evidence="1 2">
    <name type="scientific">Talaromyces atroroseus</name>
    <dbReference type="NCBI Taxonomy" id="1441469"/>
    <lineage>
        <taxon>Eukaryota</taxon>
        <taxon>Fungi</taxon>
        <taxon>Dikarya</taxon>
        <taxon>Ascomycota</taxon>
        <taxon>Pezizomycotina</taxon>
        <taxon>Eurotiomycetes</taxon>
        <taxon>Eurotiomycetidae</taxon>
        <taxon>Eurotiales</taxon>
        <taxon>Trichocomaceae</taxon>
        <taxon>Talaromyces</taxon>
        <taxon>Talaromyces sect. Trachyspermi</taxon>
    </lineage>
</organism>
<evidence type="ECO:0000313" key="2">
    <source>
        <dbReference type="Proteomes" id="UP000214365"/>
    </source>
</evidence>
<name>A0A225B3V4_TALAT</name>
<dbReference type="EMBL" id="LFMY01000003">
    <property type="protein sequence ID" value="OKL61966.1"/>
    <property type="molecule type" value="Genomic_DNA"/>
</dbReference>
<dbReference type="GeneID" id="31002425"/>
<sequence>MPPITKIWHCRLKEGQSAESPSFIQLLSEILEHCSSYTNPDPSSPQMHIMYQDVNDPAQLLMITGYPSQELNTEADIGYAKKYLHRLFEYVKHIWLKQLDCDIASLSLTESVTVTYGLNPEKWKSDAGAGGWDVWPQTEQAKKNFNGARTLGEPVQSEDPIWVQVTRTTENKNDSKYSAEEGNFRLRKVLGR</sequence>
<dbReference type="AlphaFoldDB" id="A0A225B3V4"/>
<reference evidence="1 2" key="1">
    <citation type="submission" date="2015-06" db="EMBL/GenBank/DDBJ databases">
        <title>Talaromyces atroroseus IBT 11181 draft genome.</title>
        <authorList>
            <person name="Rasmussen K.B."/>
            <person name="Rasmussen S."/>
            <person name="Petersen B."/>
            <person name="Sicheritz-Ponten T."/>
            <person name="Mortensen U.H."/>
            <person name="Thrane U."/>
        </authorList>
    </citation>
    <scope>NUCLEOTIDE SEQUENCE [LARGE SCALE GENOMIC DNA]</scope>
    <source>
        <strain evidence="1 2">IBT 11181</strain>
    </source>
</reference>
<comment type="caution">
    <text evidence="1">The sequence shown here is derived from an EMBL/GenBank/DDBJ whole genome shotgun (WGS) entry which is preliminary data.</text>
</comment>